<accession>A0A6B2JTF0</accession>
<dbReference type="PANTHER" id="PTHR23131:SF4">
    <property type="entry name" value="METALLO-BETA-LACTAMASE SUPERFAMILY POTEIN"/>
    <property type="match status" value="1"/>
</dbReference>
<dbReference type="InterPro" id="IPR048933">
    <property type="entry name" value="B_lactamase-like_C"/>
</dbReference>
<dbReference type="Proteomes" id="UP000474757">
    <property type="component" value="Unassembled WGS sequence"/>
</dbReference>
<dbReference type="InterPro" id="IPR036866">
    <property type="entry name" value="RibonucZ/Hydroxyglut_hydro"/>
</dbReference>
<gene>
    <name evidence="2" type="ORF">GZA08_00535</name>
</gene>
<dbReference type="Pfam" id="PF00753">
    <property type="entry name" value="Lactamase_B"/>
    <property type="match status" value="1"/>
</dbReference>
<proteinExistence type="predicted"/>
<dbReference type="PANTHER" id="PTHR23131">
    <property type="entry name" value="ENDORIBONUCLEASE LACTB2"/>
    <property type="match status" value="1"/>
</dbReference>
<evidence type="ECO:0000313" key="2">
    <source>
        <dbReference type="EMBL" id="NDU99453.1"/>
    </source>
</evidence>
<reference evidence="2 3" key="1">
    <citation type="submission" date="2020-02" db="EMBL/GenBank/DDBJ databases">
        <title>Pseudoroseicyclus tamarix, sp. nov., isolated from offshore sediment of a Tamarix chinensis forest.</title>
        <authorList>
            <person name="Gai Y."/>
        </authorList>
    </citation>
    <scope>NUCLEOTIDE SEQUENCE [LARGE SCALE GENOMIC DNA]</scope>
    <source>
        <strain evidence="2 3">CLL3-39</strain>
    </source>
</reference>
<dbReference type="GO" id="GO:0016787">
    <property type="term" value="F:hydrolase activity"/>
    <property type="evidence" value="ECO:0007669"/>
    <property type="project" value="UniProtKB-KW"/>
</dbReference>
<dbReference type="Gene3D" id="1.10.10.10">
    <property type="entry name" value="Winged helix-like DNA-binding domain superfamily/Winged helix DNA-binding domain"/>
    <property type="match status" value="1"/>
</dbReference>
<dbReference type="Gene3D" id="3.60.15.10">
    <property type="entry name" value="Ribonuclease Z/Hydroxyacylglutathione hydrolase-like"/>
    <property type="match status" value="1"/>
</dbReference>
<organism evidence="2 3">
    <name type="scientific">Pseudoroseicyclus tamaricis</name>
    <dbReference type="NCBI Taxonomy" id="2705421"/>
    <lineage>
        <taxon>Bacteria</taxon>
        <taxon>Pseudomonadati</taxon>
        <taxon>Pseudomonadota</taxon>
        <taxon>Alphaproteobacteria</taxon>
        <taxon>Rhodobacterales</taxon>
        <taxon>Paracoccaceae</taxon>
        <taxon>Pseudoroseicyclus</taxon>
    </lineage>
</organism>
<protein>
    <submittedName>
        <fullName evidence="2">MBL fold metallo-hydrolase</fullName>
    </submittedName>
</protein>
<evidence type="ECO:0000313" key="3">
    <source>
        <dbReference type="Proteomes" id="UP000474757"/>
    </source>
</evidence>
<dbReference type="InterPro" id="IPR036388">
    <property type="entry name" value="WH-like_DNA-bd_sf"/>
</dbReference>
<feature type="domain" description="Metallo-beta-lactamase" evidence="1">
    <location>
        <begin position="37"/>
        <end position="254"/>
    </location>
</feature>
<comment type="caution">
    <text evidence="2">The sequence shown here is derived from an EMBL/GenBank/DDBJ whole genome shotgun (WGS) entry which is preliminary data.</text>
</comment>
<dbReference type="EMBL" id="JAAGAB010000001">
    <property type="protein sequence ID" value="NDU99453.1"/>
    <property type="molecule type" value="Genomic_DNA"/>
</dbReference>
<dbReference type="AlphaFoldDB" id="A0A6B2JTF0"/>
<evidence type="ECO:0000259" key="1">
    <source>
        <dbReference type="SMART" id="SM00849"/>
    </source>
</evidence>
<dbReference type="SMART" id="SM00849">
    <property type="entry name" value="Lactamase_B"/>
    <property type="match status" value="1"/>
</dbReference>
<dbReference type="SUPFAM" id="SSF56281">
    <property type="entry name" value="Metallo-hydrolase/oxidoreductase"/>
    <property type="match status" value="1"/>
</dbReference>
<dbReference type="Pfam" id="PF21221">
    <property type="entry name" value="B_lactamase-like_C"/>
    <property type="match status" value="1"/>
</dbReference>
<dbReference type="InterPro" id="IPR001279">
    <property type="entry name" value="Metallo-B-lactamas"/>
</dbReference>
<name>A0A6B2JTF0_9RHOB</name>
<keyword evidence="2" id="KW-0378">Hydrolase</keyword>
<keyword evidence="3" id="KW-1185">Reference proteome</keyword>
<sequence length="340" mass="38174">MTELSHPFDTAPAPGEMWQVAEGLHWARLPLPMKLDHVNIYITDEGDSWTIIDTGLNWAKGRSALQALLDGPLSGKPVARVIVTHHHPDHVGLAGWLMARGAELWMPRTGWLLSRMLILDEEDAAPPEAFAFWRRAGMDPAELASREGSRPFNFADVVAPLPAGYRRLQEGEVIRLAGRDWRVRMGDGHAPEQATFWAEDEALVIGSDQLLPRISPNISVHQFEPEADPLAEWFESCARLSAFATPEQLVLPGHRLPYRGLPFRLRQLADNHTGALARLHAFLAEPRVGHECFPVLFSREISADQYTLALGETLAHLNHLWLRGDALREEVDGAWHWRRA</sequence>
<dbReference type="RefSeq" id="WP_163888962.1">
    <property type="nucleotide sequence ID" value="NZ_JAAFYS010000001.1"/>
</dbReference>
<dbReference type="InterPro" id="IPR050662">
    <property type="entry name" value="Sec-metab_biosynth-thioest"/>
</dbReference>